<protein>
    <recommendedName>
        <fullName evidence="15">Sensory/regulatory protein RpfC</fullName>
        <ecNumber evidence="3">2.7.13.3</ecNumber>
    </recommendedName>
</protein>
<dbReference type="SMART" id="SM00387">
    <property type="entry name" value="HATPase_c"/>
    <property type="match status" value="1"/>
</dbReference>
<keyword evidence="11" id="KW-1133">Transmembrane helix</keyword>
<dbReference type="InterPro" id="IPR036097">
    <property type="entry name" value="HisK_dim/P_sf"/>
</dbReference>
<evidence type="ECO:0000256" key="15">
    <source>
        <dbReference type="ARBA" id="ARBA00068150"/>
    </source>
</evidence>
<dbReference type="Proteomes" id="UP000196531">
    <property type="component" value="Unassembled WGS sequence"/>
</dbReference>
<evidence type="ECO:0000256" key="16">
    <source>
        <dbReference type="PROSITE-ProRule" id="PRU00169"/>
    </source>
</evidence>
<comment type="subcellular location">
    <subcellularLocation>
        <location evidence="2">Cell membrane</location>
        <topology evidence="2">Multi-pass membrane protein</topology>
    </subcellularLocation>
</comment>
<evidence type="ECO:0000256" key="14">
    <source>
        <dbReference type="ARBA" id="ARBA00064003"/>
    </source>
</evidence>
<sequence length="771" mass="86848">MMGMNGFETTQKINEVYSSEDRPVIFFLTVNASEEVRTKCKSLRINDCLEKPVSFEILFDLLVKHKFVTTGVFPLEEDHLEVYQKNNVDKTKDQVENLVINILVVDDENISLKIVGKILNQAGFKFTTCNNGKEALKHFANGIYNYLLVDLQMPVMNGEEFIQEIRKINKNIPITVLTGHAGLQEATNLLKDYRISDFIQKPIETPERLIFSIKNALSKCELENRIMNYTSDLEKMVEAKTSSLNEALKKATESSEAKSQFLANMSHEIRTPLNGIIGVISLLRNTQLEAAKKDEYLETIRVCGHSLMEIINNILDFSKIEAHKVELEMHDFNLASIIESVISLFTPEANSKGVKLTRTIETEVPIYIHTDSSRLRQILVNLCNNALKFTKEGSISINVKCMESDTHNKKLLFSIADTGIGIAKEKFDAVFSTFCQADNTVSREYGGTGLGLAISSNLANLLGGELTLESEENVGSTFSFSITYEKAFDHFTGERYPNSKKFDELPEISSQMIAKEKFPDITVLIAEDHLINQKVAQDILHTFGIESEIAANGIEAIKFLDQRKFDLVFMDVQMPEMDGIEATKIINRIVPKRRRPKIVAMTANASKQDRDQCIEAGMDDYISKPITIESIYNILKKWPLEKFNNSKPLSSDEKTIRKITSPIIDEIVVSKMSPKLLKSLVELFLDEGPSIDGIQDFLDKKDSEKMWKAAHRSASACLTMGAAAMAELGREIERKGKNGDFEGVEELIIELRKCFAKTAEEFLKRTEDSAS</sequence>
<keyword evidence="9" id="KW-0418">Kinase</keyword>
<keyword evidence="12" id="KW-0902">Two-component regulatory system</keyword>
<dbReference type="InterPro" id="IPR008207">
    <property type="entry name" value="Sig_transdc_His_kin_Hpt_dom"/>
</dbReference>
<dbReference type="SUPFAM" id="SSF47226">
    <property type="entry name" value="Histidine-containing phosphotransfer domain, HPT domain"/>
    <property type="match status" value="1"/>
</dbReference>
<dbReference type="Gene3D" id="1.10.287.130">
    <property type="match status" value="1"/>
</dbReference>
<dbReference type="InterPro" id="IPR003661">
    <property type="entry name" value="HisK_dim/P_dom"/>
</dbReference>
<dbReference type="Gene3D" id="1.20.120.160">
    <property type="entry name" value="HPT domain"/>
    <property type="match status" value="1"/>
</dbReference>
<comment type="caution">
    <text evidence="19">The sequence shown here is derived from an EMBL/GenBank/DDBJ whole genome shotgun (WGS) entry which is preliminary data.</text>
</comment>
<dbReference type="EC" id="2.7.13.3" evidence="3"/>
<evidence type="ECO:0000259" key="18">
    <source>
        <dbReference type="PROSITE" id="PS50110"/>
    </source>
</evidence>
<dbReference type="Pfam" id="PF01627">
    <property type="entry name" value="Hpt"/>
    <property type="match status" value="1"/>
</dbReference>
<dbReference type="PRINTS" id="PR00344">
    <property type="entry name" value="BCTRLSENSOR"/>
</dbReference>
<dbReference type="GO" id="GO:0005524">
    <property type="term" value="F:ATP binding"/>
    <property type="evidence" value="ECO:0007669"/>
    <property type="project" value="UniProtKB-KW"/>
</dbReference>
<dbReference type="SUPFAM" id="SSF55874">
    <property type="entry name" value="ATPase domain of HSP90 chaperone/DNA topoisomerase II/histidine kinase"/>
    <property type="match status" value="1"/>
</dbReference>
<evidence type="ECO:0000256" key="10">
    <source>
        <dbReference type="ARBA" id="ARBA00022840"/>
    </source>
</evidence>
<dbReference type="CDD" id="cd16922">
    <property type="entry name" value="HATPase_EvgS-ArcB-TorS-like"/>
    <property type="match status" value="1"/>
</dbReference>
<evidence type="ECO:0000256" key="11">
    <source>
        <dbReference type="ARBA" id="ARBA00022989"/>
    </source>
</evidence>
<accession>A0A1Y5F4L5</accession>
<dbReference type="GO" id="GO:0000155">
    <property type="term" value="F:phosphorelay sensor kinase activity"/>
    <property type="evidence" value="ECO:0007669"/>
    <property type="project" value="InterPro"/>
</dbReference>
<evidence type="ECO:0000256" key="8">
    <source>
        <dbReference type="ARBA" id="ARBA00022741"/>
    </source>
</evidence>
<dbReference type="InterPro" id="IPR036641">
    <property type="entry name" value="HPT_dom_sf"/>
</dbReference>
<name>A0A1Y5F4L5_9BACT</name>
<proteinExistence type="predicted"/>
<dbReference type="PANTHER" id="PTHR45339">
    <property type="entry name" value="HYBRID SIGNAL TRANSDUCTION HISTIDINE KINASE J"/>
    <property type="match status" value="1"/>
</dbReference>
<dbReference type="InterPro" id="IPR036890">
    <property type="entry name" value="HATPase_C_sf"/>
</dbReference>
<keyword evidence="5 16" id="KW-0597">Phosphoprotein</keyword>
<dbReference type="PANTHER" id="PTHR45339:SF1">
    <property type="entry name" value="HYBRID SIGNAL TRANSDUCTION HISTIDINE KINASE J"/>
    <property type="match status" value="1"/>
</dbReference>
<dbReference type="SMART" id="SM00388">
    <property type="entry name" value="HisKA"/>
    <property type="match status" value="1"/>
</dbReference>
<dbReference type="InterPro" id="IPR004358">
    <property type="entry name" value="Sig_transdc_His_kin-like_C"/>
</dbReference>
<dbReference type="CDD" id="cd17546">
    <property type="entry name" value="REC_hyHK_CKI1_RcsC-like"/>
    <property type="match status" value="2"/>
</dbReference>
<evidence type="ECO:0000313" key="19">
    <source>
        <dbReference type="EMBL" id="OUR95335.1"/>
    </source>
</evidence>
<dbReference type="GO" id="GO:0005886">
    <property type="term" value="C:plasma membrane"/>
    <property type="evidence" value="ECO:0007669"/>
    <property type="project" value="UniProtKB-SubCell"/>
</dbReference>
<feature type="domain" description="Response regulatory" evidence="18">
    <location>
        <begin position="1"/>
        <end position="66"/>
    </location>
</feature>
<dbReference type="SUPFAM" id="SSF47384">
    <property type="entry name" value="Homodimeric domain of signal transducing histidine kinase"/>
    <property type="match status" value="1"/>
</dbReference>
<dbReference type="InterPro" id="IPR005467">
    <property type="entry name" value="His_kinase_dom"/>
</dbReference>
<keyword evidence="13" id="KW-0472">Membrane</keyword>
<evidence type="ECO:0000256" key="2">
    <source>
        <dbReference type="ARBA" id="ARBA00004651"/>
    </source>
</evidence>
<evidence type="ECO:0000256" key="5">
    <source>
        <dbReference type="ARBA" id="ARBA00022553"/>
    </source>
</evidence>
<comment type="caution">
    <text evidence="16">Lacks conserved residue(s) required for the propagation of feature annotation.</text>
</comment>
<dbReference type="InterPro" id="IPR001789">
    <property type="entry name" value="Sig_transdc_resp-reg_receiver"/>
</dbReference>
<dbReference type="Gene3D" id="3.40.50.2300">
    <property type="match status" value="3"/>
</dbReference>
<dbReference type="FunFam" id="3.30.565.10:FF:000010">
    <property type="entry name" value="Sensor histidine kinase RcsC"/>
    <property type="match status" value="1"/>
</dbReference>
<evidence type="ECO:0000256" key="3">
    <source>
        <dbReference type="ARBA" id="ARBA00012438"/>
    </source>
</evidence>
<dbReference type="PROSITE" id="PS50109">
    <property type="entry name" value="HIS_KIN"/>
    <property type="match status" value="1"/>
</dbReference>
<evidence type="ECO:0000256" key="12">
    <source>
        <dbReference type="ARBA" id="ARBA00023012"/>
    </source>
</evidence>
<evidence type="ECO:0000256" key="13">
    <source>
        <dbReference type="ARBA" id="ARBA00023136"/>
    </source>
</evidence>
<dbReference type="Gene3D" id="3.30.565.10">
    <property type="entry name" value="Histidine kinase-like ATPase, C-terminal domain"/>
    <property type="match status" value="1"/>
</dbReference>
<evidence type="ECO:0000256" key="7">
    <source>
        <dbReference type="ARBA" id="ARBA00022692"/>
    </source>
</evidence>
<dbReference type="Pfam" id="PF00072">
    <property type="entry name" value="Response_reg"/>
    <property type="match status" value="2"/>
</dbReference>
<evidence type="ECO:0000256" key="9">
    <source>
        <dbReference type="ARBA" id="ARBA00022777"/>
    </source>
</evidence>
<comment type="catalytic activity">
    <reaction evidence="1">
        <text>ATP + protein L-histidine = ADP + protein N-phospho-L-histidine.</text>
        <dbReference type="EC" id="2.7.13.3"/>
    </reaction>
</comment>
<dbReference type="CDD" id="cd00082">
    <property type="entry name" value="HisKA"/>
    <property type="match status" value="1"/>
</dbReference>
<dbReference type="FunFam" id="1.10.287.130:FF:000002">
    <property type="entry name" value="Two-component osmosensing histidine kinase"/>
    <property type="match status" value="1"/>
</dbReference>
<reference evidence="20" key="1">
    <citation type="journal article" date="2017" name="Proc. Natl. Acad. Sci. U.S.A.">
        <title>Simulation of Deepwater Horizon oil plume reveals substrate specialization within a complex community of hydrocarbon-degraders.</title>
        <authorList>
            <person name="Hu P."/>
            <person name="Dubinsky E.A."/>
            <person name="Probst A.J."/>
            <person name="Wang J."/>
            <person name="Sieber C.M.K."/>
            <person name="Tom L.M."/>
            <person name="Gardinali P."/>
            <person name="Banfield J.F."/>
            <person name="Atlas R.M."/>
            <person name="Andersen G.L."/>
        </authorList>
    </citation>
    <scope>NUCLEOTIDE SEQUENCE [LARGE SCALE GENOMIC DNA]</scope>
</reference>
<dbReference type="Pfam" id="PF02518">
    <property type="entry name" value="HATPase_c"/>
    <property type="match status" value="1"/>
</dbReference>
<keyword evidence="6" id="KW-0808">Transferase</keyword>
<keyword evidence="8" id="KW-0547">Nucleotide-binding</keyword>
<keyword evidence="10" id="KW-0067">ATP-binding</keyword>
<comment type="subunit">
    <text evidence="14">At low DSF concentrations, interacts with RpfF.</text>
</comment>
<keyword evidence="7" id="KW-0812">Transmembrane</keyword>
<dbReference type="InterPro" id="IPR003594">
    <property type="entry name" value="HATPase_dom"/>
</dbReference>
<feature type="domain" description="Response regulatory" evidence="18">
    <location>
        <begin position="101"/>
        <end position="216"/>
    </location>
</feature>
<dbReference type="EMBL" id="MAAO01000008">
    <property type="protein sequence ID" value="OUR95335.1"/>
    <property type="molecule type" value="Genomic_DNA"/>
</dbReference>
<dbReference type="SMART" id="SM00448">
    <property type="entry name" value="REC"/>
    <property type="match status" value="2"/>
</dbReference>
<feature type="modified residue" description="4-aspartylphosphate" evidence="16">
    <location>
        <position position="571"/>
    </location>
</feature>
<feature type="modified residue" description="4-aspartylphosphate" evidence="16">
    <location>
        <position position="150"/>
    </location>
</feature>
<feature type="domain" description="Histidine kinase" evidence="17">
    <location>
        <begin position="264"/>
        <end position="486"/>
    </location>
</feature>
<evidence type="ECO:0000313" key="20">
    <source>
        <dbReference type="Proteomes" id="UP000196531"/>
    </source>
</evidence>
<organism evidence="19 20">
    <name type="scientific">Halobacteriovorax marinus</name>
    <dbReference type="NCBI Taxonomy" id="97084"/>
    <lineage>
        <taxon>Bacteria</taxon>
        <taxon>Pseudomonadati</taxon>
        <taxon>Bdellovibrionota</taxon>
        <taxon>Bacteriovoracia</taxon>
        <taxon>Bacteriovoracales</taxon>
        <taxon>Halobacteriovoraceae</taxon>
        <taxon>Halobacteriovorax</taxon>
    </lineage>
</organism>
<dbReference type="Pfam" id="PF00512">
    <property type="entry name" value="HisKA"/>
    <property type="match status" value="1"/>
</dbReference>
<dbReference type="InterPro" id="IPR011006">
    <property type="entry name" value="CheY-like_superfamily"/>
</dbReference>
<evidence type="ECO:0000259" key="17">
    <source>
        <dbReference type="PROSITE" id="PS50109"/>
    </source>
</evidence>
<dbReference type="PROSITE" id="PS50110">
    <property type="entry name" value="RESPONSE_REGULATORY"/>
    <property type="match status" value="3"/>
</dbReference>
<dbReference type="SUPFAM" id="SSF52172">
    <property type="entry name" value="CheY-like"/>
    <property type="match status" value="3"/>
</dbReference>
<evidence type="ECO:0000256" key="1">
    <source>
        <dbReference type="ARBA" id="ARBA00000085"/>
    </source>
</evidence>
<gene>
    <name evidence="19" type="ORF">A9Q84_15980</name>
</gene>
<keyword evidence="4" id="KW-1003">Cell membrane</keyword>
<dbReference type="AlphaFoldDB" id="A0A1Y5F4L5"/>
<evidence type="ECO:0000256" key="6">
    <source>
        <dbReference type="ARBA" id="ARBA00022679"/>
    </source>
</evidence>
<evidence type="ECO:0000256" key="4">
    <source>
        <dbReference type="ARBA" id="ARBA00022475"/>
    </source>
</evidence>
<feature type="domain" description="Response regulatory" evidence="18">
    <location>
        <begin position="522"/>
        <end position="639"/>
    </location>
</feature>